<sequence>MFEVTLPPFTVINENMKLPYLHLTSMTSNQPRPTPPNVSRALYQRPPDSLNRLRTTSISPLFLPYVRMSLATLSYLGLSEEKVRT</sequence>
<keyword evidence="2" id="KW-1185">Reference proteome</keyword>
<accession>A0A9D4IW07</accession>
<gene>
    <name evidence="1" type="ORF">DPMN_164851</name>
</gene>
<proteinExistence type="predicted"/>
<dbReference type="AlphaFoldDB" id="A0A9D4IW07"/>
<protein>
    <submittedName>
        <fullName evidence="1">Uncharacterized protein</fullName>
    </submittedName>
</protein>
<dbReference type="EMBL" id="JAIWYP010000008">
    <property type="protein sequence ID" value="KAH3786742.1"/>
    <property type="molecule type" value="Genomic_DNA"/>
</dbReference>
<dbReference type="Proteomes" id="UP000828390">
    <property type="component" value="Unassembled WGS sequence"/>
</dbReference>
<reference evidence="1" key="1">
    <citation type="journal article" date="2019" name="bioRxiv">
        <title>The Genome of the Zebra Mussel, Dreissena polymorpha: A Resource for Invasive Species Research.</title>
        <authorList>
            <person name="McCartney M.A."/>
            <person name="Auch B."/>
            <person name="Kono T."/>
            <person name="Mallez S."/>
            <person name="Zhang Y."/>
            <person name="Obille A."/>
            <person name="Becker A."/>
            <person name="Abrahante J.E."/>
            <person name="Garbe J."/>
            <person name="Badalamenti J.P."/>
            <person name="Herman A."/>
            <person name="Mangelson H."/>
            <person name="Liachko I."/>
            <person name="Sullivan S."/>
            <person name="Sone E.D."/>
            <person name="Koren S."/>
            <person name="Silverstein K.A.T."/>
            <person name="Beckman K.B."/>
            <person name="Gohl D.M."/>
        </authorList>
    </citation>
    <scope>NUCLEOTIDE SEQUENCE</scope>
    <source>
        <strain evidence="1">Duluth1</strain>
        <tissue evidence="1">Whole animal</tissue>
    </source>
</reference>
<reference evidence="1" key="2">
    <citation type="submission" date="2020-11" db="EMBL/GenBank/DDBJ databases">
        <authorList>
            <person name="McCartney M.A."/>
            <person name="Auch B."/>
            <person name="Kono T."/>
            <person name="Mallez S."/>
            <person name="Becker A."/>
            <person name="Gohl D.M."/>
            <person name="Silverstein K.A.T."/>
            <person name="Koren S."/>
            <person name="Bechman K.B."/>
            <person name="Herman A."/>
            <person name="Abrahante J.E."/>
            <person name="Garbe J."/>
        </authorList>
    </citation>
    <scope>NUCLEOTIDE SEQUENCE</scope>
    <source>
        <strain evidence="1">Duluth1</strain>
        <tissue evidence="1">Whole animal</tissue>
    </source>
</reference>
<organism evidence="1 2">
    <name type="scientific">Dreissena polymorpha</name>
    <name type="common">Zebra mussel</name>
    <name type="synonym">Mytilus polymorpha</name>
    <dbReference type="NCBI Taxonomy" id="45954"/>
    <lineage>
        <taxon>Eukaryota</taxon>
        <taxon>Metazoa</taxon>
        <taxon>Spiralia</taxon>
        <taxon>Lophotrochozoa</taxon>
        <taxon>Mollusca</taxon>
        <taxon>Bivalvia</taxon>
        <taxon>Autobranchia</taxon>
        <taxon>Heteroconchia</taxon>
        <taxon>Euheterodonta</taxon>
        <taxon>Imparidentia</taxon>
        <taxon>Neoheterodontei</taxon>
        <taxon>Myida</taxon>
        <taxon>Dreissenoidea</taxon>
        <taxon>Dreissenidae</taxon>
        <taxon>Dreissena</taxon>
    </lineage>
</organism>
<evidence type="ECO:0000313" key="2">
    <source>
        <dbReference type="Proteomes" id="UP000828390"/>
    </source>
</evidence>
<evidence type="ECO:0000313" key="1">
    <source>
        <dbReference type="EMBL" id="KAH3786742.1"/>
    </source>
</evidence>
<name>A0A9D4IW07_DREPO</name>
<comment type="caution">
    <text evidence="1">The sequence shown here is derived from an EMBL/GenBank/DDBJ whole genome shotgun (WGS) entry which is preliminary data.</text>
</comment>